<sequence length="224" mass="24656">MGAVNDQGIWTYSDSDIVQSWPVFMNLGFNSVSDVVKQLQKGRVIIANDTSDYLSKLANIRKAGANNFDVLIYRKDSKEMFINSNGNLVKIWGGAVETDYVNENGAYSTYRRYTADGSGARISRNIRLTKAGLWLISGQITITNDFDANSAYIDVIMGIDGKDHNVGVFNTYNYNKNVMFVHLGPIAKYVDTPNKDVSVSVGIFVNQATNIGWGGLTIQATKIG</sequence>
<accession>A0A8S5N2L2</accession>
<organism evidence="1">
    <name type="scientific">Siphoviridae sp. ctLfk13</name>
    <dbReference type="NCBI Taxonomy" id="2826251"/>
    <lineage>
        <taxon>Viruses</taxon>
        <taxon>Duplodnaviria</taxon>
        <taxon>Heunggongvirae</taxon>
        <taxon>Uroviricota</taxon>
        <taxon>Caudoviricetes</taxon>
    </lineage>
</organism>
<protein>
    <submittedName>
        <fullName evidence="1">Uncharacterized protein</fullName>
    </submittedName>
</protein>
<evidence type="ECO:0000313" key="1">
    <source>
        <dbReference type="EMBL" id="DAD88379.1"/>
    </source>
</evidence>
<proteinExistence type="predicted"/>
<reference evidence="1" key="1">
    <citation type="journal article" date="2021" name="Proc. Natl. Acad. Sci. U.S.A.">
        <title>A Catalog of Tens of Thousands of Viruses from Human Metagenomes Reveals Hidden Associations with Chronic Diseases.</title>
        <authorList>
            <person name="Tisza M.J."/>
            <person name="Buck C.B."/>
        </authorList>
    </citation>
    <scope>NUCLEOTIDE SEQUENCE</scope>
    <source>
        <strain evidence="1">CtLfk13</strain>
    </source>
</reference>
<name>A0A8S5N2L2_9CAUD</name>
<dbReference type="EMBL" id="BK015040">
    <property type="protein sequence ID" value="DAD88379.1"/>
    <property type="molecule type" value="Genomic_DNA"/>
</dbReference>